<dbReference type="Gene3D" id="3.50.4.10">
    <property type="entry name" value="Hepatocyte Growth Factor"/>
    <property type="match status" value="1"/>
</dbReference>
<evidence type="ECO:0000313" key="2">
    <source>
        <dbReference type="EMBL" id="QHT98531.1"/>
    </source>
</evidence>
<name>A0A6C0IYV7_9ZZZZ</name>
<protein>
    <recommendedName>
        <fullName evidence="1">Apple domain-containing protein</fullName>
    </recommendedName>
</protein>
<dbReference type="EMBL" id="MN740292">
    <property type="protein sequence ID" value="QHT98531.1"/>
    <property type="molecule type" value="Genomic_DNA"/>
</dbReference>
<organism evidence="2">
    <name type="scientific">viral metagenome</name>
    <dbReference type="NCBI Taxonomy" id="1070528"/>
    <lineage>
        <taxon>unclassified sequences</taxon>
        <taxon>metagenomes</taxon>
        <taxon>organismal metagenomes</taxon>
    </lineage>
</organism>
<dbReference type="AlphaFoldDB" id="A0A6C0IYV7"/>
<proteinExistence type="predicted"/>
<feature type="domain" description="Apple" evidence="1">
    <location>
        <begin position="186"/>
        <end position="220"/>
    </location>
</feature>
<reference evidence="2" key="1">
    <citation type="journal article" date="2020" name="Nature">
        <title>Giant virus diversity and host interactions through global metagenomics.</title>
        <authorList>
            <person name="Schulz F."/>
            <person name="Roux S."/>
            <person name="Paez-Espino D."/>
            <person name="Jungbluth S."/>
            <person name="Walsh D.A."/>
            <person name="Denef V.J."/>
            <person name="McMahon K.D."/>
            <person name="Konstantinidis K.T."/>
            <person name="Eloe-Fadrosh E.A."/>
            <person name="Kyrpides N.C."/>
            <person name="Woyke T."/>
        </authorList>
    </citation>
    <scope>NUCLEOTIDE SEQUENCE</scope>
    <source>
        <strain evidence="2">GVMAG-M-3300025652-16</strain>
    </source>
</reference>
<accession>A0A6C0IYV7</accession>
<evidence type="ECO:0000259" key="1">
    <source>
        <dbReference type="Pfam" id="PF00024"/>
    </source>
</evidence>
<dbReference type="Pfam" id="PF00024">
    <property type="entry name" value="PAN_1"/>
    <property type="match status" value="1"/>
</dbReference>
<sequence>MSMPMLAGVGLLCCVSSSVAAAVYNKGDEEDPVVPKTPVKAKADADAAATEKVNIVPITHTQALELGNYSTLSSRYKPLYYDPSDQKIHYAESHGDGTAVFSGTLPNPPSGTYEAGYKIWVGYIETVPHPGPTRYPFIGYKDKTPYVEPSTESKDIPEETPSDPYADWRFVKGIDYKGKLLFTHTMHDVPPASKEVCLNKCKESNRCKFVTFTQTENMCWGYETGGEAVHHGNRNNYFKP</sequence>
<dbReference type="InterPro" id="IPR003609">
    <property type="entry name" value="Pan_app"/>
</dbReference>